<feature type="non-terminal residue" evidence="6">
    <location>
        <position position="1"/>
    </location>
</feature>
<dbReference type="PANTHER" id="PTHR43735:SF3">
    <property type="entry name" value="FERROPTOSIS SUPPRESSOR PROTEIN 1"/>
    <property type="match status" value="1"/>
</dbReference>
<dbReference type="EMBL" id="CAJVPY010025929">
    <property type="protein sequence ID" value="CAG8788978.1"/>
    <property type="molecule type" value="Genomic_DNA"/>
</dbReference>
<dbReference type="GO" id="GO:0005737">
    <property type="term" value="C:cytoplasm"/>
    <property type="evidence" value="ECO:0007669"/>
    <property type="project" value="TreeGrafter"/>
</dbReference>
<protein>
    <submittedName>
        <fullName evidence="6">13041_t:CDS:1</fullName>
    </submittedName>
</protein>
<accession>A0A9N9JRN5</accession>
<organism evidence="6 7">
    <name type="scientific">Dentiscutata erythropus</name>
    <dbReference type="NCBI Taxonomy" id="1348616"/>
    <lineage>
        <taxon>Eukaryota</taxon>
        <taxon>Fungi</taxon>
        <taxon>Fungi incertae sedis</taxon>
        <taxon>Mucoromycota</taxon>
        <taxon>Glomeromycotina</taxon>
        <taxon>Glomeromycetes</taxon>
        <taxon>Diversisporales</taxon>
        <taxon>Gigasporaceae</taxon>
        <taxon>Dentiscutata</taxon>
    </lineage>
</organism>
<feature type="domain" description="FAD/NAD(P)-binding" evidence="5">
    <location>
        <begin position="11"/>
        <end position="125"/>
    </location>
</feature>
<name>A0A9N9JRN5_9GLOM</name>
<evidence type="ECO:0000313" key="7">
    <source>
        <dbReference type="Proteomes" id="UP000789405"/>
    </source>
</evidence>
<dbReference type="PANTHER" id="PTHR43735">
    <property type="entry name" value="APOPTOSIS-INDUCING FACTOR 1"/>
    <property type="match status" value="1"/>
</dbReference>
<gene>
    <name evidence="6" type="ORF">DERYTH_LOCUS21015</name>
</gene>
<evidence type="ECO:0000259" key="5">
    <source>
        <dbReference type="Pfam" id="PF07992"/>
    </source>
</evidence>
<dbReference type="Gene3D" id="3.50.50.60">
    <property type="entry name" value="FAD/NAD(P)-binding domain"/>
    <property type="match status" value="2"/>
</dbReference>
<dbReference type="AlphaFoldDB" id="A0A9N9JRN5"/>
<evidence type="ECO:0000256" key="3">
    <source>
        <dbReference type="ARBA" id="ARBA00022827"/>
    </source>
</evidence>
<evidence type="ECO:0000256" key="4">
    <source>
        <dbReference type="ARBA" id="ARBA00023002"/>
    </source>
</evidence>
<feature type="non-terminal residue" evidence="6">
    <location>
        <position position="176"/>
    </location>
</feature>
<evidence type="ECO:0000313" key="6">
    <source>
        <dbReference type="EMBL" id="CAG8788978.1"/>
    </source>
</evidence>
<reference evidence="6" key="1">
    <citation type="submission" date="2021-06" db="EMBL/GenBank/DDBJ databases">
        <authorList>
            <person name="Kallberg Y."/>
            <person name="Tangrot J."/>
            <person name="Rosling A."/>
        </authorList>
    </citation>
    <scope>NUCLEOTIDE SEQUENCE</scope>
    <source>
        <strain evidence="6">MA453B</strain>
    </source>
</reference>
<evidence type="ECO:0000256" key="1">
    <source>
        <dbReference type="ARBA" id="ARBA00006442"/>
    </source>
</evidence>
<dbReference type="Pfam" id="PF07992">
    <property type="entry name" value="Pyr_redox_2"/>
    <property type="match status" value="1"/>
</dbReference>
<dbReference type="OrthoDB" id="202203at2759"/>
<dbReference type="InterPro" id="IPR036188">
    <property type="entry name" value="FAD/NAD-bd_sf"/>
</dbReference>
<comment type="similarity">
    <text evidence="1">Belongs to the FAD-dependent oxidoreductase family.</text>
</comment>
<proteinExistence type="inferred from homology"/>
<sequence>LAGKIASIYHDNEIALVHSEDHLLMDKFSKKMTDLLAKQSRELNVKLIFEEKLIFLLLELATGTRIESDVQFLAFGAKPNIEVIKILDQSLIEQNATLVKTKPTLQLEHDNYTHIFALGDVTNIKESKLLIVLTFTLMSLGPETMMVPINKGAAHLPIGNMVVGSFMPKNFKGKLL</sequence>
<keyword evidence="3" id="KW-0274">FAD</keyword>
<keyword evidence="2" id="KW-0285">Flavoprotein</keyword>
<dbReference type="GO" id="GO:0004174">
    <property type="term" value="F:electron-transferring-flavoprotein dehydrogenase activity"/>
    <property type="evidence" value="ECO:0007669"/>
    <property type="project" value="TreeGrafter"/>
</dbReference>
<comment type="caution">
    <text evidence="6">The sequence shown here is derived from an EMBL/GenBank/DDBJ whole genome shotgun (WGS) entry which is preliminary data.</text>
</comment>
<keyword evidence="4" id="KW-0560">Oxidoreductase</keyword>
<dbReference type="SUPFAM" id="SSF51905">
    <property type="entry name" value="FAD/NAD(P)-binding domain"/>
    <property type="match status" value="1"/>
</dbReference>
<dbReference type="Proteomes" id="UP000789405">
    <property type="component" value="Unassembled WGS sequence"/>
</dbReference>
<dbReference type="InterPro" id="IPR023753">
    <property type="entry name" value="FAD/NAD-binding_dom"/>
</dbReference>
<dbReference type="GO" id="GO:0050660">
    <property type="term" value="F:flavin adenine dinucleotide binding"/>
    <property type="evidence" value="ECO:0007669"/>
    <property type="project" value="TreeGrafter"/>
</dbReference>
<evidence type="ECO:0000256" key="2">
    <source>
        <dbReference type="ARBA" id="ARBA00022630"/>
    </source>
</evidence>
<keyword evidence="7" id="KW-1185">Reference proteome</keyword>